<proteinExistence type="predicted"/>
<dbReference type="GO" id="GO:0000813">
    <property type="term" value="C:ESCRT I complex"/>
    <property type="evidence" value="ECO:0007669"/>
    <property type="project" value="InterPro"/>
</dbReference>
<comment type="caution">
    <text evidence="1">The sequence shown here is derived from an EMBL/GenBank/DDBJ whole genome shotgun (WGS) entry which is preliminary data.</text>
</comment>
<dbReference type="EMBL" id="BARU01000059">
    <property type="protein sequence ID" value="GAH26374.1"/>
    <property type="molecule type" value="Genomic_DNA"/>
</dbReference>
<organism evidence="1">
    <name type="scientific">marine sediment metagenome</name>
    <dbReference type="NCBI Taxonomy" id="412755"/>
    <lineage>
        <taxon>unclassified sequences</taxon>
        <taxon>metagenomes</taxon>
        <taxon>ecological metagenomes</taxon>
    </lineage>
</organism>
<gene>
    <name evidence="1" type="ORF">S03H2_00367</name>
</gene>
<reference evidence="1" key="1">
    <citation type="journal article" date="2014" name="Front. Microbiol.">
        <title>High frequency of phylogenetically diverse reductive dehalogenase-homologous genes in deep subseafloor sedimentary metagenomes.</title>
        <authorList>
            <person name="Kawai M."/>
            <person name="Futagami T."/>
            <person name="Toyoda A."/>
            <person name="Takaki Y."/>
            <person name="Nishi S."/>
            <person name="Hori S."/>
            <person name="Arai W."/>
            <person name="Tsubouchi T."/>
            <person name="Morono Y."/>
            <person name="Uchiyama I."/>
            <person name="Ito T."/>
            <person name="Fujiyama A."/>
            <person name="Inagaki F."/>
            <person name="Takami H."/>
        </authorList>
    </citation>
    <scope>NUCLEOTIDE SEQUENCE</scope>
    <source>
        <strain evidence="1">Expedition CK06-06</strain>
    </source>
</reference>
<dbReference type="AlphaFoldDB" id="X1FAE6"/>
<dbReference type="Gene3D" id="1.20.120.1130">
    <property type="match status" value="1"/>
</dbReference>
<dbReference type="InterPro" id="IPR037206">
    <property type="entry name" value="VPS28_C_sf"/>
</dbReference>
<evidence type="ECO:0000313" key="1">
    <source>
        <dbReference type="EMBL" id="GAH26374.1"/>
    </source>
</evidence>
<accession>X1FAE6</accession>
<dbReference type="GO" id="GO:0032509">
    <property type="term" value="P:endosome transport via multivesicular body sorting pathway"/>
    <property type="evidence" value="ECO:0007669"/>
    <property type="project" value="InterPro"/>
</dbReference>
<dbReference type="Pfam" id="PF03997">
    <property type="entry name" value="VPS28"/>
    <property type="match status" value="1"/>
</dbReference>
<name>X1FAE6_9ZZZZ</name>
<dbReference type="InterPro" id="IPR007143">
    <property type="entry name" value="Vps28"/>
</dbReference>
<sequence>MQLEKVGFQLEKFIKKEKLDDKYPKGIRHLRVAEGVETADAVSIPFDSLKKMPSKTADFVSSAIELIDLTRLRSVARADLLLADMDEMLHILKIFPSIPKDHWVIGDINNWRKIIGKYKPEEVIKEEDCEKLEFQAARWLNDFRRVLKEL</sequence>
<protein>
    <submittedName>
        <fullName evidence="1">Uncharacterized protein</fullName>
    </submittedName>
</protein>